<protein>
    <recommendedName>
        <fullName evidence="12">Multifunctional CCA protein</fullName>
    </recommendedName>
    <domain>
        <recommendedName>
            <fullName evidence="12">CCA-adding enzyme</fullName>
            <ecNumber evidence="12">2.7.7.72</ecNumber>
        </recommendedName>
        <alternativeName>
            <fullName evidence="12">CCA tRNA nucleotidyltransferase</fullName>
        </alternativeName>
        <alternativeName>
            <fullName evidence="12">tRNA CCA-pyrophosphorylase</fullName>
        </alternativeName>
        <alternativeName>
            <fullName evidence="12">tRNA adenylyl-/cytidylyl-transferase</fullName>
        </alternativeName>
        <alternativeName>
            <fullName evidence="12">tRNA nucleotidyltransferase</fullName>
        </alternativeName>
        <alternativeName>
            <fullName evidence="12">tRNA-NT</fullName>
        </alternativeName>
    </domain>
    <domain>
        <recommendedName>
            <fullName evidence="12">2'-nucleotidase</fullName>
            <ecNumber evidence="12">3.1.3.-</ecNumber>
        </recommendedName>
    </domain>
    <domain>
        <recommendedName>
            <fullName evidence="12">2',3'-cyclic phosphodiesterase</fullName>
            <ecNumber evidence="12">3.1.4.-</ecNumber>
        </recommendedName>
    </domain>
    <domain>
        <recommendedName>
            <fullName evidence="12">Phosphatase</fullName>
        </recommendedName>
    </domain>
</protein>
<evidence type="ECO:0000256" key="5">
    <source>
        <dbReference type="ARBA" id="ARBA00022723"/>
    </source>
</evidence>
<keyword evidence="1 12" id="KW-0533">Nickel</keyword>
<dbReference type="GO" id="GO:0001680">
    <property type="term" value="P:tRNA 3'-terminal CCA addition"/>
    <property type="evidence" value="ECO:0007669"/>
    <property type="project" value="UniProtKB-UniRule"/>
</dbReference>
<dbReference type="Pfam" id="PF01966">
    <property type="entry name" value="HD"/>
    <property type="match status" value="1"/>
</dbReference>
<dbReference type="GO" id="GO:0016791">
    <property type="term" value="F:phosphatase activity"/>
    <property type="evidence" value="ECO:0007669"/>
    <property type="project" value="UniProtKB-UniRule"/>
</dbReference>
<evidence type="ECO:0000256" key="11">
    <source>
        <dbReference type="ARBA" id="ARBA00022884"/>
    </source>
</evidence>
<feature type="binding site" evidence="12">
    <location>
        <position position="137"/>
    </location>
    <ligand>
        <name>ATP</name>
        <dbReference type="ChEBI" id="CHEBI:30616"/>
    </ligand>
</feature>
<feature type="domain" description="HD" evidence="13">
    <location>
        <begin position="228"/>
        <end position="329"/>
    </location>
</feature>
<dbReference type="Gene3D" id="1.10.3090.10">
    <property type="entry name" value="cca-adding enzyme, domain 2"/>
    <property type="match status" value="1"/>
</dbReference>
<accession>A0A6H1UHG2</accession>
<dbReference type="EC" id="3.1.4.-" evidence="12"/>
<evidence type="ECO:0000313" key="15">
    <source>
        <dbReference type="Proteomes" id="UP000501602"/>
    </source>
</evidence>
<keyword evidence="15" id="KW-1185">Reference proteome</keyword>
<evidence type="ECO:0000256" key="2">
    <source>
        <dbReference type="ARBA" id="ARBA00022679"/>
    </source>
</evidence>
<keyword evidence="3 12" id="KW-0819">tRNA processing</keyword>
<comment type="function">
    <text evidence="12">Catalyzes the addition and repair of the essential 3'-terminal CCA sequence in tRNAs without using a nucleic acid template. Adds these three nucleotides in the order of C, C, and A to the tRNA nucleotide-73, using CTP and ATP as substrates and producing inorganic pyrophosphate. tRNA 3'-terminal CCA addition is required both for tRNA processing and repair. Also involved in tRNA surveillance by mediating tandem CCA addition to generate a CCACCA at the 3' terminus of unstable tRNAs. While stable tRNAs receive only 3'-terminal CCA, unstable tRNAs are marked with CCACCA and rapidly degraded.</text>
</comment>
<reference evidence="14 15" key="1">
    <citation type="submission" date="2020-04" db="EMBL/GenBank/DDBJ databases">
        <title>Ferrimonas sp. S7 isolated from sea water.</title>
        <authorList>
            <person name="Bae S.S."/>
            <person name="Baek K."/>
        </authorList>
    </citation>
    <scope>NUCLEOTIDE SEQUENCE [LARGE SCALE GENOMIC DNA]</scope>
    <source>
        <strain evidence="14 15">S7</strain>
    </source>
</reference>
<dbReference type="PROSITE" id="PS51831">
    <property type="entry name" value="HD"/>
    <property type="match status" value="1"/>
</dbReference>
<feature type="binding site" evidence="12">
    <location>
        <position position="11"/>
    </location>
    <ligand>
        <name>CTP</name>
        <dbReference type="ChEBI" id="CHEBI:37563"/>
    </ligand>
</feature>
<dbReference type="SUPFAM" id="SSF81891">
    <property type="entry name" value="Poly A polymerase C-terminal region-like"/>
    <property type="match status" value="1"/>
</dbReference>
<feature type="binding site" evidence="12">
    <location>
        <position position="8"/>
    </location>
    <ligand>
        <name>CTP</name>
        <dbReference type="ChEBI" id="CHEBI:37563"/>
    </ligand>
</feature>
<comment type="miscellaneous">
    <text evidence="12">A single active site specifically recognizes both ATP and CTP and is responsible for their addition.</text>
</comment>
<feature type="binding site" evidence="12">
    <location>
        <position position="23"/>
    </location>
    <ligand>
        <name>Mg(2+)</name>
        <dbReference type="ChEBI" id="CHEBI:18420"/>
    </ligand>
</feature>
<dbReference type="InterPro" id="IPR002646">
    <property type="entry name" value="PolA_pol_head_dom"/>
</dbReference>
<comment type="similarity">
    <text evidence="12">Belongs to the tRNA nucleotidyltransferase/poly(A) polymerase family. Bacterial CCA-adding enzyme type 1 subfamily.</text>
</comment>
<comment type="cofactor">
    <cofactor evidence="12">
        <name>Ni(2+)</name>
        <dbReference type="ChEBI" id="CHEBI:49786"/>
    </cofactor>
    <text evidence="12">Nickel for phosphatase activity.</text>
</comment>
<dbReference type="CDD" id="cd00077">
    <property type="entry name" value="HDc"/>
    <property type="match status" value="1"/>
</dbReference>
<evidence type="ECO:0000256" key="12">
    <source>
        <dbReference type="HAMAP-Rule" id="MF_01261"/>
    </source>
</evidence>
<keyword evidence="2 12" id="KW-0808">Transferase</keyword>
<dbReference type="InterPro" id="IPR032828">
    <property type="entry name" value="PolyA_RNA-bd"/>
</dbReference>
<dbReference type="SUPFAM" id="SSF81301">
    <property type="entry name" value="Nucleotidyltransferase"/>
    <property type="match status" value="1"/>
</dbReference>
<dbReference type="GO" id="GO:0004810">
    <property type="term" value="F:CCA tRNA nucleotidyltransferase activity"/>
    <property type="evidence" value="ECO:0007669"/>
    <property type="project" value="UniProtKB-UniRule"/>
</dbReference>
<evidence type="ECO:0000256" key="3">
    <source>
        <dbReference type="ARBA" id="ARBA00022694"/>
    </source>
</evidence>
<keyword evidence="8 12" id="KW-0378">Hydrolase</keyword>
<dbReference type="GO" id="GO:0004112">
    <property type="term" value="F:cyclic-nucleotide phosphodiesterase activity"/>
    <property type="evidence" value="ECO:0007669"/>
    <property type="project" value="UniProtKB-UniRule"/>
</dbReference>
<dbReference type="AlphaFoldDB" id="A0A6H1UHG2"/>
<comment type="catalytic activity">
    <reaction evidence="12">
        <text>a tRNA with a 3' CCA end + 2 CTP + ATP = a tRNA with a 3' CCACCA end + 3 diphosphate</text>
        <dbReference type="Rhea" id="RHEA:76235"/>
        <dbReference type="Rhea" id="RHEA-COMP:10468"/>
        <dbReference type="Rhea" id="RHEA-COMP:18655"/>
        <dbReference type="ChEBI" id="CHEBI:30616"/>
        <dbReference type="ChEBI" id="CHEBI:33019"/>
        <dbReference type="ChEBI" id="CHEBI:37563"/>
        <dbReference type="ChEBI" id="CHEBI:83071"/>
        <dbReference type="ChEBI" id="CHEBI:195187"/>
    </reaction>
</comment>
<dbReference type="GO" id="GO:0000049">
    <property type="term" value="F:tRNA binding"/>
    <property type="evidence" value="ECO:0007669"/>
    <property type="project" value="UniProtKB-UniRule"/>
</dbReference>
<dbReference type="GO" id="GO:0042245">
    <property type="term" value="P:RNA repair"/>
    <property type="evidence" value="ECO:0007669"/>
    <property type="project" value="UniProtKB-KW"/>
</dbReference>
<keyword evidence="6 12" id="KW-0547">Nucleotide-binding</keyword>
<dbReference type="EC" id="3.1.3.-" evidence="12"/>
<feature type="binding site" evidence="12">
    <location>
        <position position="91"/>
    </location>
    <ligand>
        <name>CTP</name>
        <dbReference type="ChEBI" id="CHEBI:37563"/>
    </ligand>
</feature>
<proteinExistence type="inferred from homology"/>
<feature type="binding site" evidence="12">
    <location>
        <position position="140"/>
    </location>
    <ligand>
        <name>ATP</name>
        <dbReference type="ChEBI" id="CHEBI:30616"/>
    </ligand>
</feature>
<evidence type="ECO:0000256" key="10">
    <source>
        <dbReference type="ARBA" id="ARBA00022842"/>
    </source>
</evidence>
<dbReference type="InterPro" id="IPR003607">
    <property type="entry name" value="HD/PDEase_dom"/>
</dbReference>
<evidence type="ECO:0000313" key="14">
    <source>
        <dbReference type="EMBL" id="QIZ77753.1"/>
    </source>
</evidence>
<dbReference type="InterPro" id="IPR043519">
    <property type="entry name" value="NT_sf"/>
</dbReference>
<name>A0A6H1UHG2_9GAMM</name>
<dbReference type="InterPro" id="IPR012006">
    <property type="entry name" value="CCA_bact"/>
</dbReference>
<keyword evidence="7 12" id="KW-0692">RNA repair</keyword>
<dbReference type="PANTHER" id="PTHR47545">
    <property type="entry name" value="MULTIFUNCTIONAL CCA PROTEIN"/>
    <property type="match status" value="1"/>
</dbReference>
<dbReference type="PANTHER" id="PTHR47545:SF1">
    <property type="entry name" value="MULTIFUNCTIONAL CCA PROTEIN"/>
    <property type="match status" value="1"/>
</dbReference>
<dbReference type="RefSeq" id="WP_168661040.1">
    <property type="nucleotide sequence ID" value="NZ_CP051180.1"/>
</dbReference>
<evidence type="ECO:0000259" key="13">
    <source>
        <dbReference type="PROSITE" id="PS51831"/>
    </source>
</evidence>
<feature type="binding site" evidence="12">
    <location>
        <position position="91"/>
    </location>
    <ligand>
        <name>ATP</name>
        <dbReference type="ChEBI" id="CHEBI:30616"/>
    </ligand>
</feature>
<dbReference type="InterPro" id="IPR006674">
    <property type="entry name" value="HD_domain"/>
</dbReference>
<feature type="binding site" evidence="12">
    <location>
        <position position="11"/>
    </location>
    <ligand>
        <name>ATP</name>
        <dbReference type="ChEBI" id="CHEBI:30616"/>
    </ligand>
</feature>
<keyword evidence="4 12" id="KW-0548">Nucleotidyltransferase</keyword>
<feature type="binding site" evidence="12">
    <location>
        <position position="8"/>
    </location>
    <ligand>
        <name>ATP</name>
        <dbReference type="ChEBI" id="CHEBI:30616"/>
    </ligand>
</feature>
<dbReference type="NCBIfam" id="NF008137">
    <property type="entry name" value="PRK10885.1"/>
    <property type="match status" value="1"/>
</dbReference>
<organism evidence="14 15">
    <name type="scientific">Ferrimonas lipolytica</name>
    <dbReference type="NCBI Taxonomy" id="2724191"/>
    <lineage>
        <taxon>Bacteria</taxon>
        <taxon>Pseudomonadati</taxon>
        <taxon>Pseudomonadota</taxon>
        <taxon>Gammaproteobacteria</taxon>
        <taxon>Alteromonadales</taxon>
        <taxon>Ferrimonadaceae</taxon>
        <taxon>Ferrimonas</taxon>
    </lineage>
</organism>
<evidence type="ECO:0000256" key="8">
    <source>
        <dbReference type="ARBA" id="ARBA00022801"/>
    </source>
</evidence>
<dbReference type="PIRSF" id="PIRSF000813">
    <property type="entry name" value="CCA_bact"/>
    <property type="match status" value="1"/>
</dbReference>
<keyword evidence="10 12" id="KW-0460">Magnesium</keyword>
<dbReference type="EMBL" id="CP051180">
    <property type="protein sequence ID" value="QIZ77753.1"/>
    <property type="molecule type" value="Genomic_DNA"/>
</dbReference>
<keyword evidence="5 12" id="KW-0479">Metal-binding</keyword>
<dbReference type="KEGG" id="fes:HER31_13105"/>
<keyword evidence="12" id="KW-0511">Multifunctional enzyme</keyword>
<keyword evidence="9 12" id="KW-0067">ATP-binding</keyword>
<gene>
    <name evidence="12" type="primary">cca</name>
    <name evidence="14" type="ORF">HER31_13105</name>
</gene>
<comment type="cofactor">
    <cofactor evidence="12">
        <name>Mg(2+)</name>
        <dbReference type="ChEBI" id="CHEBI:18420"/>
    </cofactor>
    <text evidence="12">Magnesium is required for nucleotidyltransferase activity.</text>
</comment>
<evidence type="ECO:0000256" key="9">
    <source>
        <dbReference type="ARBA" id="ARBA00022840"/>
    </source>
</evidence>
<dbReference type="GO" id="GO:0005524">
    <property type="term" value="F:ATP binding"/>
    <property type="evidence" value="ECO:0007669"/>
    <property type="project" value="UniProtKB-UniRule"/>
</dbReference>
<dbReference type="Pfam" id="PF01743">
    <property type="entry name" value="PolyA_pol"/>
    <property type="match status" value="1"/>
</dbReference>
<dbReference type="Pfam" id="PF12627">
    <property type="entry name" value="PolyA_pol_RNAbd"/>
    <property type="match status" value="1"/>
</dbReference>
<feature type="binding site" evidence="12">
    <location>
        <position position="21"/>
    </location>
    <ligand>
        <name>Mg(2+)</name>
        <dbReference type="ChEBI" id="CHEBI:18420"/>
    </ligand>
</feature>
<feature type="binding site" evidence="12">
    <location>
        <position position="137"/>
    </location>
    <ligand>
        <name>CTP</name>
        <dbReference type="ChEBI" id="CHEBI:37563"/>
    </ligand>
</feature>
<dbReference type="HAMAP" id="MF_01261">
    <property type="entry name" value="CCA_bact_type1"/>
    <property type="match status" value="1"/>
</dbReference>
<dbReference type="EC" id="2.7.7.72" evidence="12"/>
<dbReference type="HAMAP" id="MF_01262">
    <property type="entry name" value="CCA_bact_type2"/>
    <property type="match status" value="1"/>
</dbReference>
<evidence type="ECO:0000256" key="1">
    <source>
        <dbReference type="ARBA" id="ARBA00022596"/>
    </source>
</evidence>
<evidence type="ECO:0000256" key="7">
    <source>
        <dbReference type="ARBA" id="ARBA00022800"/>
    </source>
</evidence>
<dbReference type="CDD" id="cd05398">
    <property type="entry name" value="NT_ClassII-CCAase"/>
    <property type="match status" value="1"/>
</dbReference>
<comment type="catalytic activity">
    <reaction evidence="12">
        <text>a tRNA precursor + 2 CTP + ATP = a tRNA with a 3' CCA end + 3 diphosphate</text>
        <dbReference type="Rhea" id="RHEA:14433"/>
        <dbReference type="Rhea" id="RHEA-COMP:10465"/>
        <dbReference type="Rhea" id="RHEA-COMP:10468"/>
        <dbReference type="ChEBI" id="CHEBI:30616"/>
        <dbReference type="ChEBI" id="CHEBI:33019"/>
        <dbReference type="ChEBI" id="CHEBI:37563"/>
        <dbReference type="ChEBI" id="CHEBI:74896"/>
        <dbReference type="ChEBI" id="CHEBI:83071"/>
        <dbReference type="EC" id="2.7.7.72"/>
    </reaction>
</comment>
<dbReference type="Gene3D" id="3.30.460.10">
    <property type="entry name" value="Beta Polymerase, domain 2"/>
    <property type="match status" value="1"/>
</dbReference>
<evidence type="ECO:0000256" key="6">
    <source>
        <dbReference type="ARBA" id="ARBA00022741"/>
    </source>
</evidence>
<dbReference type="InterPro" id="IPR050124">
    <property type="entry name" value="tRNA_CCA-adding_enzyme"/>
</dbReference>
<dbReference type="Proteomes" id="UP000501602">
    <property type="component" value="Chromosome"/>
</dbReference>
<keyword evidence="11 12" id="KW-0694">RNA-binding</keyword>
<evidence type="ECO:0000256" key="4">
    <source>
        <dbReference type="ARBA" id="ARBA00022695"/>
    </source>
</evidence>
<feature type="binding site" evidence="12">
    <location>
        <position position="140"/>
    </location>
    <ligand>
        <name>CTP</name>
        <dbReference type="ChEBI" id="CHEBI:37563"/>
    </ligand>
</feature>
<comment type="subunit">
    <text evidence="12">Monomer. Can also form homodimers and oligomers.</text>
</comment>
<sequence length="409" mass="45756">MEIYLVGGAVRDQLLGLQVKDKDHLVVGASAEQMIAQGYTQVGKSFPVFLHPHTKEEYALARTERKTGYGYGGFDFDAAPTVTLEQDLLRRDLTINAIAQDSSGNLHDPYNGQADIEARILRHISPAFAEDPLRVLRVARFAARLHHLGFTVAPATLSLMQQLTNSGELEHLSAERVWQETERALGEANPHIYFQLLQRCGALKVLFPEIDSLVGVTQPTQWHGGLDAFEHTMLALQLSSAEQATGSVRFAVLTHDLGKGLTPESEWPRHIGHERAGIKPLKALCQRLRLPNEWRDLALLVCEQHLNIHRALELKPATILKLFDKIDAWRKGDRFSLILQGCRLDVQGRPDKQRSNYPSEAYLLEAISCANAVSVQQVIAAGFKGPQIRDEMSVRRLAALTEFKQNYRV</sequence>
<dbReference type="GO" id="GO:0000287">
    <property type="term" value="F:magnesium ion binding"/>
    <property type="evidence" value="ECO:0007669"/>
    <property type="project" value="UniProtKB-UniRule"/>
</dbReference>
<comment type="domain">
    <text evidence="12">Comprises two domains: an N-terminal domain containing the nucleotidyltransferase activity and a C-terminal HD domain associated with both phosphodiesterase and phosphatase activities.</text>
</comment>